<keyword evidence="2" id="KW-0812">Transmembrane</keyword>
<dbReference type="Gene3D" id="1.25.40.10">
    <property type="entry name" value="Tetratricopeptide repeat domain"/>
    <property type="match status" value="1"/>
</dbReference>
<evidence type="ECO:0000313" key="5">
    <source>
        <dbReference type="Proteomes" id="UP000215086"/>
    </source>
</evidence>
<dbReference type="Pfam" id="PF13435">
    <property type="entry name" value="Cytochrome_C554"/>
    <property type="match status" value="1"/>
</dbReference>
<gene>
    <name evidence="4" type="ORF">THTE_1192</name>
</gene>
<feature type="transmembrane region" description="Helical" evidence="2">
    <location>
        <begin position="51"/>
        <end position="76"/>
    </location>
</feature>
<evidence type="ECO:0000256" key="1">
    <source>
        <dbReference type="SAM" id="MobiDB-lite"/>
    </source>
</evidence>
<keyword evidence="2" id="KW-0472">Membrane</keyword>
<dbReference type="OrthoDB" id="9814800at2"/>
<accession>A0A286RCV8</accession>
<dbReference type="Gene3D" id="1.10.1130.10">
    <property type="entry name" value="Flavocytochrome C3, Chain A"/>
    <property type="match status" value="1"/>
</dbReference>
<dbReference type="InterPro" id="IPR036280">
    <property type="entry name" value="Multihaem_cyt_sf"/>
</dbReference>
<feature type="transmembrane region" description="Helical" evidence="2">
    <location>
        <begin position="154"/>
        <end position="174"/>
    </location>
</feature>
<dbReference type="RefSeq" id="WP_095414298.1">
    <property type="nucleotide sequence ID" value="NZ_CP018477.1"/>
</dbReference>
<dbReference type="KEGG" id="ttf:THTE_1192"/>
<keyword evidence="5" id="KW-1185">Reference proteome</keyword>
<dbReference type="EMBL" id="CP018477">
    <property type="protein sequence ID" value="ASV73794.1"/>
    <property type="molecule type" value="Genomic_DNA"/>
</dbReference>
<keyword evidence="2" id="KW-1133">Transmembrane helix</keyword>
<evidence type="ECO:0000313" key="4">
    <source>
        <dbReference type="EMBL" id="ASV73794.1"/>
    </source>
</evidence>
<proteinExistence type="predicted"/>
<sequence length="965" mass="109031">MPDRLVQKFGGFFIPFGVLFLLLCGNALYLAGISWTERVTGWSLQNYAYQYAFLLHLVGGFLFVGLFIAFAVSHVLPRWRWRRKRVGIWGLVLLLVLTVLCLTGVLLSRIGPFVVKAPLLRSTLYWAHLVAPLLAVGIYVGHRWAGGAFSWRRLVQGGVAALLIGMLFFGFHWFDPRFLRTRRPQEGTRYFEPSLARTASGGFIPAGVLMDEHYCKDCHPDVHKQWAESAHRFSSFNNPVYLASVRETRQFSLSREGTVRRARWCAGCHDPVPFFSGAFDDPNFDDVHDPLGQAGLTCTSCHGIVEINSVRGNADYVIEEPLHYPFAFSTNPVLRWINHQLILAKPEFHKRTFLKPFHRTAEFCSVCHKVHIPEALNDYKFLRGQNHYDSFLLSGVSGHSVRSFYYPPVAKENCAECHMPPVASQDFGAKTYAGVAGLAVKSHLFPGANTALPYLRGRDDVVAEHQAFLKDVLRIDLFGLRWGATVDGPQAAPLRPRVPLLVPGQPYVLEVVVRNLKTGHAFTQGTTDSNEVWINLRVEVNGQLMAESGALDAKGEVDRDSYFLNVFMLDRNGNRIARRNPQDIFVPLYDHQIPPGAAAVVHYLLDVPREWAGKEIRVEARVLYRKFDWELMHFVVSQRKPDEPPIRGETPQGYINTLPITEICRDVVTLPVAEQVPATEDAKNSIAWQDSREPAPAVAVWERWNDYGIGLLLKGKSQLRQAREAFEEVEKLGVVHGPINLARAYQVEGELDAATAALQRTARWPADEVPWWTVNWLSAVINRQQGHIKEAADTLRQLVLQEPRGELIRRRFDFRWDYEVINLLGETLFDLARRNRSPAQREQRDELLREAVGVFKRTLALDPENVTAHYNLALLYQMLGQNELASAHREAHQRYKPDDNARDFAVAAARARYPWANRAAEAVAVYRLKSPLERKTSTAVAAAMNDSSPMERAGEKQPIPGGNLP</sequence>
<dbReference type="AlphaFoldDB" id="A0A286RCV8"/>
<organism evidence="4 5">
    <name type="scientific">Thermogutta terrifontis</name>
    <dbReference type="NCBI Taxonomy" id="1331910"/>
    <lineage>
        <taxon>Bacteria</taxon>
        <taxon>Pseudomonadati</taxon>
        <taxon>Planctomycetota</taxon>
        <taxon>Planctomycetia</taxon>
        <taxon>Pirellulales</taxon>
        <taxon>Thermoguttaceae</taxon>
        <taxon>Thermogutta</taxon>
    </lineage>
</organism>
<reference evidence="4 5" key="1">
    <citation type="journal article" name="Front. Microbiol.">
        <title>Sugar Metabolism of the First Thermophilic Planctomycete Thermogutta terrifontis: Comparative Genomic and Transcriptomic Approaches.</title>
        <authorList>
            <person name="Elcheninov A.G."/>
            <person name="Menzel P."/>
            <person name="Gudbergsdottir S.R."/>
            <person name="Slesarev A.I."/>
            <person name="Kadnikov V.V."/>
            <person name="Krogh A."/>
            <person name="Bonch-Osmolovskaya E.A."/>
            <person name="Peng X."/>
            <person name="Kublanov I.V."/>
        </authorList>
    </citation>
    <scope>NUCLEOTIDE SEQUENCE [LARGE SCALE GENOMIC DNA]</scope>
    <source>
        <strain evidence="4 5">R1</strain>
    </source>
</reference>
<feature type="transmembrane region" description="Helical" evidence="2">
    <location>
        <begin position="12"/>
        <end position="31"/>
    </location>
</feature>
<dbReference type="InterPro" id="IPR023155">
    <property type="entry name" value="Cyt_c-552/4"/>
</dbReference>
<feature type="transmembrane region" description="Helical" evidence="2">
    <location>
        <begin position="88"/>
        <end position="111"/>
    </location>
</feature>
<name>A0A286RCV8_9BACT</name>
<dbReference type="SUPFAM" id="SSF48695">
    <property type="entry name" value="Multiheme cytochromes"/>
    <property type="match status" value="1"/>
</dbReference>
<protein>
    <submittedName>
        <fullName evidence="4">Cytochrome c family protein</fullName>
    </submittedName>
</protein>
<dbReference type="InterPro" id="IPR011990">
    <property type="entry name" value="TPR-like_helical_dom_sf"/>
</dbReference>
<feature type="region of interest" description="Disordered" evidence="1">
    <location>
        <begin position="938"/>
        <end position="965"/>
    </location>
</feature>
<dbReference type="SUPFAM" id="SSF48452">
    <property type="entry name" value="TPR-like"/>
    <property type="match status" value="1"/>
</dbReference>
<dbReference type="Proteomes" id="UP000215086">
    <property type="component" value="Chromosome"/>
</dbReference>
<evidence type="ECO:0000256" key="2">
    <source>
        <dbReference type="SAM" id="Phobius"/>
    </source>
</evidence>
<feature type="domain" description="Cytochrome c-552/4" evidence="3">
    <location>
        <begin position="215"/>
        <end position="303"/>
    </location>
</feature>
<evidence type="ECO:0000259" key="3">
    <source>
        <dbReference type="Pfam" id="PF13435"/>
    </source>
</evidence>
<feature type="transmembrane region" description="Helical" evidence="2">
    <location>
        <begin position="123"/>
        <end position="142"/>
    </location>
</feature>